<dbReference type="OMA" id="GITYETY"/>
<dbReference type="STRING" id="246409.I1CHW4"/>
<evidence type="ECO:0000313" key="2">
    <source>
        <dbReference type="Proteomes" id="UP000009138"/>
    </source>
</evidence>
<reference evidence="1 2" key="1">
    <citation type="journal article" date="2009" name="PLoS Genet.">
        <title>Genomic analysis of the basal lineage fungus Rhizopus oryzae reveals a whole-genome duplication.</title>
        <authorList>
            <person name="Ma L.-J."/>
            <person name="Ibrahim A.S."/>
            <person name="Skory C."/>
            <person name="Grabherr M.G."/>
            <person name="Burger G."/>
            <person name="Butler M."/>
            <person name="Elias M."/>
            <person name="Idnurm A."/>
            <person name="Lang B.F."/>
            <person name="Sone T."/>
            <person name="Abe A."/>
            <person name="Calvo S.E."/>
            <person name="Corrochano L.M."/>
            <person name="Engels R."/>
            <person name="Fu J."/>
            <person name="Hansberg W."/>
            <person name="Kim J.-M."/>
            <person name="Kodira C.D."/>
            <person name="Koehrsen M.J."/>
            <person name="Liu B."/>
            <person name="Miranda-Saavedra D."/>
            <person name="O'Leary S."/>
            <person name="Ortiz-Castellanos L."/>
            <person name="Poulter R."/>
            <person name="Rodriguez-Romero J."/>
            <person name="Ruiz-Herrera J."/>
            <person name="Shen Y.-Q."/>
            <person name="Zeng Q."/>
            <person name="Galagan J."/>
            <person name="Birren B.W."/>
            <person name="Cuomo C.A."/>
            <person name="Wickes B.L."/>
        </authorList>
    </citation>
    <scope>NUCLEOTIDE SEQUENCE [LARGE SCALE GENOMIC DNA]</scope>
    <source>
        <strain evidence="2">RA 99-880 / ATCC MYA-4621 / FGSC 9543 / NRRL 43880</strain>
    </source>
</reference>
<dbReference type="GeneID" id="93619720"/>
<protein>
    <submittedName>
        <fullName evidence="1">Uncharacterized protein</fullName>
    </submittedName>
</protein>
<name>I1CHW4_RHIO9</name>
<dbReference type="Proteomes" id="UP000009138">
    <property type="component" value="Unassembled WGS sequence"/>
</dbReference>
<organism evidence="1 2">
    <name type="scientific">Rhizopus delemar (strain RA 99-880 / ATCC MYA-4621 / FGSC 9543 / NRRL 43880)</name>
    <name type="common">Mucormycosis agent</name>
    <name type="synonym">Rhizopus arrhizus var. delemar</name>
    <dbReference type="NCBI Taxonomy" id="246409"/>
    <lineage>
        <taxon>Eukaryota</taxon>
        <taxon>Fungi</taxon>
        <taxon>Fungi incertae sedis</taxon>
        <taxon>Mucoromycota</taxon>
        <taxon>Mucoromycotina</taxon>
        <taxon>Mucoromycetes</taxon>
        <taxon>Mucorales</taxon>
        <taxon>Mucorineae</taxon>
        <taxon>Rhizopodaceae</taxon>
        <taxon>Rhizopus</taxon>
    </lineage>
</organism>
<dbReference type="OrthoDB" id="2285856at2759"/>
<dbReference type="RefSeq" id="XP_067523440.1">
    <property type="nucleotide sequence ID" value="XM_067667339.1"/>
</dbReference>
<proteinExistence type="predicted"/>
<dbReference type="PANTHER" id="PTHR10492">
    <property type="match status" value="1"/>
</dbReference>
<dbReference type="eggNOG" id="KOG0987">
    <property type="taxonomic scope" value="Eukaryota"/>
</dbReference>
<dbReference type="AlphaFoldDB" id="I1CHW4"/>
<evidence type="ECO:0000313" key="1">
    <source>
        <dbReference type="EMBL" id="EIE88044.1"/>
    </source>
</evidence>
<dbReference type="EMBL" id="CH476742">
    <property type="protein sequence ID" value="EIE88044.1"/>
    <property type="molecule type" value="Genomic_DNA"/>
</dbReference>
<sequence length="83" mass="9352">MYYCTPTAGERFFLRLLLTVVRGPTSFGNLKTVNSVVYSTFQEACQALHLIEDDQEWLKCFSEAVEFVSGSSLRSLFASALLF</sequence>
<dbReference type="InParanoid" id="I1CHW4"/>
<gene>
    <name evidence="1" type="ORF">RO3G_12755</name>
</gene>
<dbReference type="VEuPathDB" id="FungiDB:RO3G_12755"/>
<keyword evidence="2" id="KW-1185">Reference proteome</keyword>
<accession>I1CHW4</accession>
<dbReference type="PANTHER" id="PTHR10492:SF95">
    <property type="entry name" value="HELITRON HELICASE-LIKE DOMAIN-CONTAINING PROTEIN"/>
    <property type="match status" value="1"/>
</dbReference>